<organism evidence="9 10">
    <name type="scientific">Azospira restricta</name>
    <dbReference type="NCBI Taxonomy" id="404405"/>
    <lineage>
        <taxon>Bacteria</taxon>
        <taxon>Pseudomonadati</taxon>
        <taxon>Pseudomonadota</taxon>
        <taxon>Betaproteobacteria</taxon>
        <taxon>Rhodocyclales</taxon>
        <taxon>Rhodocyclaceae</taxon>
        <taxon>Azospira</taxon>
    </lineage>
</organism>
<feature type="chain" id="PRO_5037362998" evidence="8">
    <location>
        <begin position="27"/>
        <end position="444"/>
    </location>
</feature>
<dbReference type="InterPro" id="IPR003423">
    <property type="entry name" value="OMP_efflux"/>
</dbReference>
<evidence type="ECO:0000313" key="10">
    <source>
        <dbReference type="Proteomes" id="UP000663444"/>
    </source>
</evidence>
<dbReference type="PANTHER" id="PTHR30026">
    <property type="entry name" value="OUTER MEMBRANE PROTEIN TOLC"/>
    <property type="match status" value="1"/>
</dbReference>
<comment type="subcellular location">
    <subcellularLocation>
        <location evidence="1">Cell outer membrane</location>
    </subcellularLocation>
</comment>
<evidence type="ECO:0000313" key="9">
    <source>
        <dbReference type="EMBL" id="QRJ62907.1"/>
    </source>
</evidence>
<dbReference type="SUPFAM" id="SSF56954">
    <property type="entry name" value="Outer membrane efflux proteins (OEP)"/>
    <property type="match status" value="1"/>
</dbReference>
<comment type="similarity">
    <text evidence="2">Belongs to the outer membrane factor (OMF) (TC 1.B.17) family.</text>
</comment>
<dbReference type="RefSeq" id="WP_203386436.1">
    <property type="nucleotide sequence ID" value="NZ_CP064781.1"/>
</dbReference>
<evidence type="ECO:0000256" key="4">
    <source>
        <dbReference type="ARBA" id="ARBA00022452"/>
    </source>
</evidence>
<keyword evidence="4" id="KW-1134">Transmembrane beta strand</keyword>
<keyword evidence="3" id="KW-0813">Transport</keyword>
<dbReference type="GO" id="GO:0015562">
    <property type="term" value="F:efflux transmembrane transporter activity"/>
    <property type="evidence" value="ECO:0007669"/>
    <property type="project" value="InterPro"/>
</dbReference>
<dbReference type="EMBL" id="CP064781">
    <property type="protein sequence ID" value="QRJ62907.1"/>
    <property type="molecule type" value="Genomic_DNA"/>
</dbReference>
<evidence type="ECO:0000256" key="5">
    <source>
        <dbReference type="ARBA" id="ARBA00022692"/>
    </source>
</evidence>
<accession>A0A974PWS6</accession>
<dbReference type="PANTHER" id="PTHR30026:SF22">
    <property type="entry name" value="OUTER MEMBRANE EFFLUX PROTEIN"/>
    <property type="match status" value="1"/>
</dbReference>
<protein>
    <submittedName>
        <fullName evidence="9">TolC family outer membrane protein</fullName>
    </submittedName>
</protein>
<dbReference type="Pfam" id="PF02321">
    <property type="entry name" value="OEP"/>
    <property type="match status" value="2"/>
</dbReference>
<evidence type="ECO:0000256" key="1">
    <source>
        <dbReference type="ARBA" id="ARBA00004442"/>
    </source>
</evidence>
<keyword evidence="8" id="KW-0732">Signal</keyword>
<evidence type="ECO:0000256" key="3">
    <source>
        <dbReference type="ARBA" id="ARBA00022448"/>
    </source>
</evidence>
<name>A0A974PWS6_9RHOO</name>
<dbReference type="GO" id="GO:0009279">
    <property type="term" value="C:cell outer membrane"/>
    <property type="evidence" value="ECO:0007669"/>
    <property type="project" value="UniProtKB-SubCell"/>
</dbReference>
<dbReference type="InterPro" id="IPR010130">
    <property type="entry name" value="T1SS_OMP_TolC"/>
</dbReference>
<evidence type="ECO:0000256" key="2">
    <source>
        <dbReference type="ARBA" id="ARBA00007613"/>
    </source>
</evidence>
<dbReference type="InterPro" id="IPR051906">
    <property type="entry name" value="TolC-like"/>
</dbReference>
<reference evidence="9" key="1">
    <citation type="submission" date="2020-11" db="EMBL/GenBank/DDBJ databases">
        <title>Azospira restricta DSM 18626 genome sequence.</title>
        <authorList>
            <person name="Moe W.M."/>
        </authorList>
    </citation>
    <scope>NUCLEOTIDE SEQUENCE</scope>
    <source>
        <strain evidence="9">DSM 18626</strain>
    </source>
</reference>
<dbReference type="Proteomes" id="UP000663444">
    <property type="component" value="Chromosome"/>
</dbReference>
<evidence type="ECO:0000256" key="8">
    <source>
        <dbReference type="SAM" id="SignalP"/>
    </source>
</evidence>
<keyword evidence="10" id="KW-1185">Reference proteome</keyword>
<keyword evidence="5" id="KW-0812">Transmembrane</keyword>
<keyword evidence="7" id="KW-0998">Cell outer membrane</keyword>
<dbReference type="AlphaFoldDB" id="A0A974PWS6"/>
<dbReference type="NCBIfam" id="TIGR01844">
    <property type="entry name" value="type_I_sec_TolC"/>
    <property type="match status" value="1"/>
</dbReference>
<dbReference type="GO" id="GO:0015288">
    <property type="term" value="F:porin activity"/>
    <property type="evidence" value="ECO:0007669"/>
    <property type="project" value="TreeGrafter"/>
</dbReference>
<dbReference type="Gene3D" id="1.20.1600.10">
    <property type="entry name" value="Outer membrane efflux proteins (OEP)"/>
    <property type="match status" value="1"/>
</dbReference>
<proteinExistence type="inferred from homology"/>
<evidence type="ECO:0000256" key="7">
    <source>
        <dbReference type="ARBA" id="ARBA00023237"/>
    </source>
</evidence>
<sequence length="444" mass="48656">MKSWSPLKKTVIAAAVAAAVHFPAHAQSLKDAVEMTIKTNPDILIESNQRLANDEAVKVARGGFFPKVDLLGGVGREHSDNSVTKAAGYNDGRTLTRKEAQVTLTQMLFDGFGVSSEVDRNKARVESAAYKTLGTAEDIALRAVEAYLNTLRNRELVAITKTNLDAHLKVQDQIRIRSGGGVGRKSDQEQIDARVGLAKANLVSTEAALRDAETTFLRIVGAKPASLARPSAPDSKLVPRTADETVNAAIDNHPILKSAGADVKATEAQREAAKSFMWPRLDLEMGAGNNRNLDGVKGENDERYAMLRARWNVFKGGSDVARIEETTHLMREATEVQNRTRRQVEESTRLSYNALMSATERLPALKEHADMSAATRDSYARQFNLGQRTLLDLLDSENETFTANTNYINGSYLELFARFRLLKDMGQLLSFLGVAAPEEAKLGN</sequence>
<evidence type="ECO:0000256" key="6">
    <source>
        <dbReference type="ARBA" id="ARBA00023136"/>
    </source>
</evidence>
<feature type="signal peptide" evidence="8">
    <location>
        <begin position="1"/>
        <end position="26"/>
    </location>
</feature>
<keyword evidence="6" id="KW-0472">Membrane</keyword>
<dbReference type="GO" id="GO:1990281">
    <property type="term" value="C:efflux pump complex"/>
    <property type="evidence" value="ECO:0007669"/>
    <property type="project" value="TreeGrafter"/>
</dbReference>
<gene>
    <name evidence="9" type="ORF">IWH25_14235</name>
</gene>
<dbReference type="KEGG" id="ares:IWH25_14235"/>